<evidence type="ECO:0000313" key="2">
    <source>
        <dbReference type="Proteomes" id="UP000789396"/>
    </source>
</evidence>
<organism evidence="1 2">
    <name type="scientific">Racocetra fulgida</name>
    <dbReference type="NCBI Taxonomy" id="60492"/>
    <lineage>
        <taxon>Eukaryota</taxon>
        <taxon>Fungi</taxon>
        <taxon>Fungi incertae sedis</taxon>
        <taxon>Mucoromycota</taxon>
        <taxon>Glomeromycotina</taxon>
        <taxon>Glomeromycetes</taxon>
        <taxon>Diversisporales</taxon>
        <taxon>Gigasporaceae</taxon>
        <taxon>Racocetra</taxon>
    </lineage>
</organism>
<accession>A0A9N9JH58</accession>
<dbReference type="AlphaFoldDB" id="A0A9N9JH58"/>
<name>A0A9N9JH58_9GLOM</name>
<evidence type="ECO:0000313" key="1">
    <source>
        <dbReference type="EMBL" id="CAG8782177.1"/>
    </source>
</evidence>
<reference evidence="1" key="1">
    <citation type="submission" date="2021-06" db="EMBL/GenBank/DDBJ databases">
        <authorList>
            <person name="Kallberg Y."/>
            <person name="Tangrot J."/>
            <person name="Rosling A."/>
        </authorList>
    </citation>
    <scope>NUCLEOTIDE SEQUENCE</scope>
    <source>
        <strain evidence="1">IN212</strain>
    </source>
</reference>
<proteinExistence type="predicted"/>
<dbReference type="Proteomes" id="UP000789396">
    <property type="component" value="Unassembled WGS sequence"/>
</dbReference>
<comment type="caution">
    <text evidence="1">The sequence shown here is derived from an EMBL/GenBank/DDBJ whole genome shotgun (WGS) entry which is preliminary data.</text>
</comment>
<protein>
    <submittedName>
        <fullName evidence="1">2099_t:CDS:1</fullName>
    </submittedName>
</protein>
<keyword evidence="2" id="KW-1185">Reference proteome</keyword>
<gene>
    <name evidence="1" type="ORF">RFULGI_LOCUS15925</name>
</gene>
<feature type="non-terminal residue" evidence="1">
    <location>
        <position position="1"/>
    </location>
</feature>
<sequence>TTPIKFLLKSQPNYKQPNDNIENLMYTDDNEFLSCMFGTTTTNPLNEDEIEKYLQIKEIS</sequence>
<dbReference type="EMBL" id="CAJVPZ010053675">
    <property type="protein sequence ID" value="CAG8782177.1"/>
    <property type="molecule type" value="Genomic_DNA"/>
</dbReference>